<protein>
    <submittedName>
        <fullName evidence="1">Uncharacterized protein</fullName>
    </submittedName>
</protein>
<organism evidence="1 2">
    <name type="scientific">Peronosclerospora sorghi</name>
    <dbReference type="NCBI Taxonomy" id="230839"/>
    <lineage>
        <taxon>Eukaryota</taxon>
        <taxon>Sar</taxon>
        <taxon>Stramenopiles</taxon>
        <taxon>Oomycota</taxon>
        <taxon>Peronosporomycetes</taxon>
        <taxon>Peronosporales</taxon>
        <taxon>Peronosporaceae</taxon>
        <taxon>Peronosclerospora</taxon>
    </lineage>
</organism>
<dbReference type="Proteomes" id="UP001163321">
    <property type="component" value="Chromosome 3"/>
</dbReference>
<name>A0ACC0WCU7_9STRA</name>
<sequence length="165" mass="18075">MHVFVTVGTTKFDALIAALDTDDCNRILVARGFTSVKMQIGHGEYIPRASFPGLDLSFYRHDPQYKSDIANADLVISHAGAGSIMDSLALQKKVIVVVNTALMDNHQIELAEAMANQNFCLQTSVQGLEKVLGNGNWNDLQPYPAPNEHAFPNLVDDVTGMMKEL</sequence>
<gene>
    <name evidence="1" type="ORF">PsorP6_007545</name>
</gene>
<evidence type="ECO:0000313" key="1">
    <source>
        <dbReference type="EMBL" id="KAI9915935.1"/>
    </source>
</evidence>
<proteinExistence type="predicted"/>
<reference evidence="1 2" key="1">
    <citation type="journal article" date="2022" name="bioRxiv">
        <title>The genome of the oomycete Peronosclerospora sorghi, a cosmopolitan pathogen of maize and sorghum, is inflated with dispersed pseudogenes.</title>
        <authorList>
            <person name="Fletcher K."/>
            <person name="Martin F."/>
            <person name="Isakeit T."/>
            <person name="Cavanaugh K."/>
            <person name="Magill C."/>
            <person name="Michelmore R."/>
        </authorList>
    </citation>
    <scope>NUCLEOTIDE SEQUENCE [LARGE SCALE GENOMIC DNA]</scope>
    <source>
        <strain evidence="1">P6</strain>
    </source>
</reference>
<keyword evidence="2" id="KW-1185">Reference proteome</keyword>
<accession>A0ACC0WCU7</accession>
<evidence type="ECO:0000313" key="2">
    <source>
        <dbReference type="Proteomes" id="UP001163321"/>
    </source>
</evidence>
<dbReference type="EMBL" id="CM047582">
    <property type="protein sequence ID" value="KAI9915935.1"/>
    <property type="molecule type" value="Genomic_DNA"/>
</dbReference>
<comment type="caution">
    <text evidence="1">The sequence shown here is derived from an EMBL/GenBank/DDBJ whole genome shotgun (WGS) entry which is preliminary data.</text>
</comment>